<dbReference type="AlphaFoldDB" id="A0A2K1KG32"/>
<evidence type="ECO:0000313" key="4">
    <source>
        <dbReference type="Proteomes" id="UP000006727"/>
    </source>
</evidence>
<gene>
    <name evidence="2" type="ORF">PHYPA_009106</name>
</gene>
<dbReference type="Proteomes" id="UP000006727">
    <property type="component" value="Chromosome 6"/>
</dbReference>
<accession>A0A2K1KG32</accession>
<name>A0A2K1KG32_PHYPA</name>
<evidence type="ECO:0000313" key="2">
    <source>
        <dbReference type="EMBL" id="PNR52731.1"/>
    </source>
</evidence>
<dbReference type="Gramene" id="Pp3c6_17748V3.1">
    <property type="protein sequence ID" value="PAC:32976648.CDS.1"/>
    <property type="gene ID" value="Pp3c6_17748"/>
</dbReference>
<dbReference type="EMBL" id="ABEU02000006">
    <property type="protein sequence ID" value="PNR52731.1"/>
    <property type="molecule type" value="Genomic_DNA"/>
</dbReference>
<organism evidence="2">
    <name type="scientific">Physcomitrium patens</name>
    <name type="common">Spreading-leaved earth moss</name>
    <name type="synonym">Physcomitrella patens</name>
    <dbReference type="NCBI Taxonomy" id="3218"/>
    <lineage>
        <taxon>Eukaryota</taxon>
        <taxon>Viridiplantae</taxon>
        <taxon>Streptophyta</taxon>
        <taxon>Embryophyta</taxon>
        <taxon>Bryophyta</taxon>
        <taxon>Bryophytina</taxon>
        <taxon>Bryopsida</taxon>
        <taxon>Funariidae</taxon>
        <taxon>Funariales</taxon>
        <taxon>Funariaceae</taxon>
        <taxon>Physcomitrium</taxon>
    </lineage>
</organism>
<reference evidence="2 4" key="2">
    <citation type="journal article" date="2018" name="Plant J.">
        <title>The Physcomitrella patens chromosome-scale assembly reveals moss genome structure and evolution.</title>
        <authorList>
            <person name="Lang D."/>
            <person name="Ullrich K.K."/>
            <person name="Murat F."/>
            <person name="Fuchs J."/>
            <person name="Jenkins J."/>
            <person name="Haas F.B."/>
            <person name="Piednoel M."/>
            <person name="Gundlach H."/>
            <person name="Van Bel M."/>
            <person name="Meyberg R."/>
            <person name="Vives C."/>
            <person name="Morata J."/>
            <person name="Symeonidi A."/>
            <person name="Hiss M."/>
            <person name="Muchero W."/>
            <person name="Kamisugi Y."/>
            <person name="Saleh O."/>
            <person name="Blanc G."/>
            <person name="Decker E.L."/>
            <person name="van Gessel N."/>
            <person name="Grimwood J."/>
            <person name="Hayes R.D."/>
            <person name="Graham S.W."/>
            <person name="Gunter L.E."/>
            <person name="McDaniel S.F."/>
            <person name="Hoernstein S.N.W."/>
            <person name="Larsson A."/>
            <person name="Li F.W."/>
            <person name="Perroud P.F."/>
            <person name="Phillips J."/>
            <person name="Ranjan P."/>
            <person name="Rokshar D.S."/>
            <person name="Rothfels C.J."/>
            <person name="Schneider L."/>
            <person name="Shu S."/>
            <person name="Stevenson D.W."/>
            <person name="Thummler F."/>
            <person name="Tillich M."/>
            <person name="Villarreal Aguilar J.C."/>
            <person name="Widiez T."/>
            <person name="Wong G.K."/>
            <person name="Wymore A."/>
            <person name="Zhang Y."/>
            <person name="Zimmer A.D."/>
            <person name="Quatrano R.S."/>
            <person name="Mayer K.F.X."/>
            <person name="Goodstein D."/>
            <person name="Casacuberta J.M."/>
            <person name="Vandepoele K."/>
            <person name="Reski R."/>
            <person name="Cuming A.C."/>
            <person name="Tuskan G.A."/>
            <person name="Maumus F."/>
            <person name="Salse J."/>
            <person name="Schmutz J."/>
            <person name="Rensing S.A."/>
        </authorList>
    </citation>
    <scope>NUCLEOTIDE SEQUENCE [LARGE SCALE GENOMIC DNA]</scope>
    <source>
        <strain evidence="3 4">cv. Gransden 2004</strain>
    </source>
</reference>
<evidence type="ECO:0000313" key="3">
    <source>
        <dbReference type="EnsemblPlants" id="PAC:32976648.CDS.1"/>
    </source>
</evidence>
<keyword evidence="4" id="KW-1185">Reference proteome</keyword>
<proteinExistence type="predicted"/>
<dbReference type="EnsemblPlants" id="Pp3c6_17748V3.1">
    <property type="protein sequence ID" value="PAC:32976648.CDS.1"/>
    <property type="gene ID" value="Pp3c6_17748"/>
</dbReference>
<dbReference type="InParanoid" id="A0A2K1KG32"/>
<sequence>MLGGARTSCSTAKVLGSWLDGSPRVTLARSLAPELVEHLHKSPFVCSVVGDNILCDPASVIPSSVSPSLAPTTTTTTTTTSATST</sequence>
<reference evidence="3" key="3">
    <citation type="submission" date="2020-12" db="UniProtKB">
        <authorList>
            <consortium name="EnsemblPlants"/>
        </authorList>
    </citation>
    <scope>IDENTIFICATION</scope>
</reference>
<protein>
    <submittedName>
        <fullName evidence="2 3">Uncharacterized protein</fullName>
    </submittedName>
</protein>
<evidence type="ECO:0000256" key="1">
    <source>
        <dbReference type="SAM" id="MobiDB-lite"/>
    </source>
</evidence>
<reference evidence="2 4" key="1">
    <citation type="journal article" date="2008" name="Science">
        <title>The Physcomitrella genome reveals evolutionary insights into the conquest of land by plants.</title>
        <authorList>
            <person name="Rensing S."/>
            <person name="Lang D."/>
            <person name="Zimmer A."/>
            <person name="Terry A."/>
            <person name="Salamov A."/>
            <person name="Shapiro H."/>
            <person name="Nishiyama T."/>
            <person name="Perroud P.-F."/>
            <person name="Lindquist E."/>
            <person name="Kamisugi Y."/>
            <person name="Tanahashi T."/>
            <person name="Sakakibara K."/>
            <person name="Fujita T."/>
            <person name="Oishi K."/>
            <person name="Shin-I T."/>
            <person name="Kuroki Y."/>
            <person name="Toyoda A."/>
            <person name="Suzuki Y."/>
            <person name="Hashimoto A."/>
            <person name="Yamaguchi K."/>
            <person name="Sugano A."/>
            <person name="Kohara Y."/>
            <person name="Fujiyama A."/>
            <person name="Anterola A."/>
            <person name="Aoki S."/>
            <person name="Ashton N."/>
            <person name="Barbazuk W.B."/>
            <person name="Barker E."/>
            <person name="Bennetzen J."/>
            <person name="Bezanilla M."/>
            <person name="Blankenship R."/>
            <person name="Cho S.H."/>
            <person name="Dutcher S."/>
            <person name="Estelle M."/>
            <person name="Fawcett J.A."/>
            <person name="Gundlach H."/>
            <person name="Hanada K."/>
            <person name="Heyl A."/>
            <person name="Hicks K.A."/>
            <person name="Hugh J."/>
            <person name="Lohr M."/>
            <person name="Mayer K."/>
            <person name="Melkozernov A."/>
            <person name="Murata T."/>
            <person name="Nelson D."/>
            <person name="Pils B."/>
            <person name="Prigge M."/>
            <person name="Reiss B."/>
            <person name="Renner T."/>
            <person name="Rombauts S."/>
            <person name="Rushton P."/>
            <person name="Sanderfoot A."/>
            <person name="Schween G."/>
            <person name="Shiu S.-H."/>
            <person name="Stueber K."/>
            <person name="Theodoulou F.L."/>
            <person name="Tu H."/>
            <person name="Van de Peer Y."/>
            <person name="Verrier P.J."/>
            <person name="Waters E."/>
            <person name="Wood A."/>
            <person name="Yang L."/>
            <person name="Cove D."/>
            <person name="Cuming A."/>
            <person name="Hasebe M."/>
            <person name="Lucas S."/>
            <person name="Mishler D.B."/>
            <person name="Reski R."/>
            <person name="Grigoriev I."/>
            <person name="Quatrano R.S."/>
            <person name="Boore J.L."/>
        </authorList>
    </citation>
    <scope>NUCLEOTIDE SEQUENCE [LARGE SCALE GENOMIC DNA]</scope>
    <source>
        <strain evidence="3 4">cv. Gransden 2004</strain>
    </source>
</reference>
<feature type="region of interest" description="Disordered" evidence="1">
    <location>
        <begin position="65"/>
        <end position="85"/>
    </location>
</feature>